<dbReference type="AlphaFoldDB" id="A0A9Q0AUC8"/>
<evidence type="ECO:0000259" key="1">
    <source>
        <dbReference type="PROSITE" id="PS51819"/>
    </source>
</evidence>
<feature type="domain" description="VOC" evidence="1">
    <location>
        <begin position="2"/>
        <end position="134"/>
    </location>
</feature>
<evidence type="ECO:0000313" key="2">
    <source>
        <dbReference type="EMBL" id="KAI1880352.1"/>
    </source>
</evidence>
<dbReference type="OrthoDB" id="10249419at2759"/>
<evidence type="ECO:0000313" key="3">
    <source>
        <dbReference type="Proteomes" id="UP000829685"/>
    </source>
</evidence>
<dbReference type="PANTHER" id="PTHR35006">
    <property type="entry name" value="GLYOXALASE FAMILY PROTEIN (AFU_ORTHOLOGUE AFUA_5G14830)"/>
    <property type="match status" value="1"/>
</dbReference>
<sequence>MPISHVSLATGASMWKAMRSFYLDALTPLNYVVYYEKENEMLGLRPQNGEPDFWLHVGNGEQPAYENGDVKNRPGRAHIAFDVESREVVDKFFTAATKAGGAPNGDPGLRPYADGYYAAFVLDPLGNNIEAIHFKPKKQNLHSTSD</sequence>
<dbReference type="InterPro" id="IPR029068">
    <property type="entry name" value="Glyas_Bleomycin-R_OHBP_Dase"/>
</dbReference>
<dbReference type="InterPro" id="IPR037523">
    <property type="entry name" value="VOC_core"/>
</dbReference>
<dbReference type="InterPro" id="IPR004360">
    <property type="entry name" value="Glyas_Fos-R_dOase_dom"/>
</dbReference>
<name>A0A9Q0AUC8_9PEZI</name>
<dbReference type="PANTHER" id="PTHR35006:SF2">
    <property type="entry name" value="GLYOXALASE FAMILY PROTEIN (AFU_ORTHOLOGUE AFUA_5G14830)"/>
    <property type="match status" value="1"/>
</dbReference>
<reference evidence="2" key="1">
    <citation type="submission" date="2021-03" db="EMBL/GenBank/DDBJ databases">
        <title>Revisited historic fungal species revealed as producer of novel bioactive compounds through whole genome sequencing and comparative genomics.</title>
        <authorList>
            <person name="Vignolle G.A."/>
            <person name="Hochenegger N."/>
            <person name="Mach R.L."/>
            <person name="Mach-Aigner A.R."/>
            <person name="Javad Rahimi M."/>
            <person name="Salim K.A."/>
            <person name="Chan C.M."/>
            <person name="Lim L.B.L."/>
            <person name="Cai F."/>
            <person name="Druzhinina I.S."/>
            <person name="U'Ren J.M."/>
            <person name="Derntl C."/>
        </authorList>
    </citation>
    <scope>NUCLEOTIDE SEQUENCE</scope>
    <source>
        <strain evidence="2">TUCIM 5799</strain>
    </source>
</reference>
<accession>A0A9Q0AUC8</accession>
<dbReference type="Proteomes" id="UP000829685">
    <property type="component" value="Unassembled WGS sequence"/>
</dbReference>
<dbReference type="Gene3D" id="3.10.180.10">
    <property type="entry name" value="2,3-Dihydroxybiphenyl 1,2-Dioxygenase, domain 1"/>
    <property type="match status" value="1"/>
</dbReference>
<organism evidence="2 3">
    <name type="scientific">Neoarthrinium moseri</name>
    <dbReference type="NCBI Taxonomy" id="1658444"/>
    <lineage>
        <taxon>Eukaryota</taxon>
        <taxon>Fungi</taxon>
        <taxon>Dikarya</taxon>
        <taxon>Ascomycota</taxon>
        <taxon>Pezizomycotina</taxon>
        <taxon>Sordariomycetes</taxon>
        <taxon>Xylariomycetidae</taxon>
        <taxon>Amphisphaeriales</taxon>
        <taxon>Apiosporaceae</taxon>
        <taxon>Neoarthrinium</taxon>
    </lineage>
</organism>
<keyword evidence="3" id="KW-1185">Reference proteome</keyword>
<comment type="caution">
    <text evidence="2">The sequence shown here is derived from an EMBL/GenBank/DDBJ whole genome shotgun (WGS) entry which is preliminary data.</text>
</comment>
<dbReference type="Pfam" id="PF00903">
    <property type="entry name" value="Glyoxalase"/>
    <property type="match status" value="1"/>
</dbReference>
<proteinExistence type="predicted"/>
<dbReference type="SUPFAM" id="SSF54593">
    <property type="entry name" value="Glyoxalase/Bleomycin resistance protein/Dihydroxybiphenyl dioxygenase"/>
    <property type="match status" value="1"/>
</dbReference>
<dbReference type="PROSITE" id="PS51819">
    <property type="entry name" value="VOC"/>
    <property type="match status" value="1"/>
</dbReference>
<gene>
    <name evidence="2" type="ORF">JX265_001973</name>
</gene>
<dbReference type="CDD" id="cd07262">
    <property type="entry name" value="VOC_like"/>
    <property type="match status" value="1"/>
</dbReference>
<dbReference type="EMBL" id="JAFIMR010000003">
    <property type="protein sequence ID" value="KAI1880352.1"/>
    <property type="molecule type" value="Genomic_DNA"/>
</dbReference>
<protein>
    <recommendedName>
        <fullName evidence="1">VOC domain-containing protein</fullName>
    </recommendedName>
</protein>